<sequence length="157" mass="16732">MEFENLLKLVECVSKSKVDSFCYEEGGTKIRMKKSREKAQVTAPAILTSGKEEGLEDAAETAAAEGRQVKSPLVGIFYAAPAEDAPPFVSVGDTVRKGQTLGIVEAMKLMNEIECECDGVVEKIPVKNGDAVEYGQTLFVITPVSGGTGGSDETFGY</sequence>
<reference evidence="1" key="1">
    <citation type="submission" date="2019-04" db="EMBL/GenBank/DDBJ databases">
        <title>Microbes associate with the intestines of laboratory mice.</title>
        <authorList>
            <person name="Navarre W."/>
            <person name="Wong E."/>
            <person name="Huang K."/>
            <person name="Tropini C."/>
            <person name="Ng K."/>
            <person name="Yu B."/>
        </authorList>
    </citation>
    <scope>NUCLEOTIDE SEQUENCE</scope>
    <source>
        <strain evidence="1">NM72_1-8</strain>
    </source>
</reference>
<accession>A0AC61QY81</accession>
<dbReference type="Proteomes" id="UP000307720">
    <property type="component" value="Unassembled WGS sequence"/>
</dbReference>
<gene>
    <name evidence="1" type="primary">accB</name>
    <name evidence="1" type="ORF">E5357_09860</name>
</gene>
<dbReference type="EMBL" id="SRZB01000021">
    <property type="protein sequence ID" value="TGX98113.1"/>
    <property type="molecule type" value="Genomic_DNA"/>
</dbReference>
<evidence type="ECO:0000313" key="1">
    <source>
        <dbReference type="EMBL" id="TGX98113.1"/>
    </source>
</evidence>
<proteinExistence type="predicted"/>
<comment type="caution">
    <text evidence="1">The sequence shown here is derived from an EMBL/GenBank/DDBJ whole genome shotgun (WGS) entry which is preliminary data.</text>
</comment>
<name>A0AC61QY81_9FIRM</name>
<organism evidence="1 2">
    <name type="scientific">Hominisplanchenecus murintestinalis</name>
    <dbReference type="NCBI Taxonomy" id="2941517"/>
    <lineage>
        <taxon>Bacteria</taxon>
        <taxon>Bacillati</taxon>
        <taxon>Bacillota</taxon>
        <taxon>Clostridia</taxon>
        <taxon>Lachnospirales</taxon>
        <taxon>Lachnospiraceae</taxon>
        <taxon>Hominisplanchenecus</taxon>
    </lineage>
</organism>
<keyword evidence="2" id="KW-1185">Reference proteome</keyword>
<protein>
    <submittedName>
        <fullName evidence="1">Acetyl-CoA carboxylase biotin carboxyl carrier protein</fullName>
    </submittedName>
</protein>
<evidence type="ECO:0000313" key="2">
    <source>
        <dbReference type="Proteomes" id="UP000307720"/>
    </source>
</evidence>